<keyword evidence="2" id="KW-1185">Reference proteome</keyword>
<gene>
    <name evidence="1" type="ORF">Pmar_PMAR026048</name>
</gene>
<dbReference type="EMBL" id="GG682743">
    <property type="protein sequence ID" value="EER02889.1"/>
    <property type="molecule type" value="Genomic_DNA"/>
</dbReference>
<evidence type="ECO:0000313" key="1">
    <source>
        <dbReference type="EMBL" id="EER02889.1"/>
    </source>
</evidence>
<dbReference type="Proteomes" id="UP000007800">
    <property type="component" value="Unassembled WGS sequence"/>
</dbReference>
<reference evidence="1 2" key="1">
    <citation type="submission" date="2008-07" db="EMBL/GenBank/DDBJ databases">
        <authorList>
            <person name="El-Sayed N."/>
            <person name="Caler E."/>
            <person name="Inman J."/>
            <person name="Amedeo P."/>
            <person name="Hass B."/>
            <person name="Wortman J."/>
        </authorList>
    </citation>
    <scope>NUCLEOTIDE SEQUENCE [LARGE SCALE GENOMIC DNA]</scope>
    <source>
        <strain evidence="2">ATCC 50983 / TXsc</strain>
    </source>
</reference>
<sequence>MPRTSWLASQLYRESRFVNAVFQKSQQDSSPEKQSRMVPSLSETRWDCQFRASDTLFETTPAIFETLEDLESRFSRRRAEIWVALLKDFGYASMQGSWLPW</sequence>
<name>C5LKA2_PERM5</name>
<accession>C5LKA2</accession>
<dbReference type="InParanoid" id="C5LKA2"/>
<protein>
    <submittedName>
        <fullName evidence="1">Uncharacterized protein</fullName>
    </submittedName>
</protein>
<dbReference type="GeneID" id="9051228"/>
<organism evidence="2">
    <name type="scientific">Perkinsus marinus (strain ATCC 50983 / TXsc)</name>
    <dbReference type="NCBI Taxonomy" id="423536"/>
    <lineage>
        <taxon>Eukaryota</taxon>
        <taxon>Sar</taxon>
        <taxon>Alveolata</taxon>
        <taxon>Perkinsozoa</taxon>
        <taxon>Perkinsea</taxon>
        <taxon>Perkinsida</taxon>
        <taxon>Perkinsidae</taxon>
        <taxon>Perkinsus</taxon>
    </lineage>
</organism>
<dbReference type="RefSeq" id="XP_002771073.1">
    <property type="nucleotide sequence ID" value="XM_002771027.1"/>
</dbReference>
<evidence type="ECO:0000313" key="2">
    <source>
        <dbReference type="Proteomes" id="UP000007800"/>
    </source>
</evidence>
<dbReference type="AlphaFoldDB" id="C5LKA2"/>
<proteinExistence type="predicted"/>